<dbReference type="OrthoDB" id="342236at2157"/>
<accession>A0A238VPU7</accession>
<keyword evidence="4" id="KW-1185">Reference proteome</keyword>
<evidence type="ECO:0000313" key="3">
    <source>
        <dbReference type="EMBL" id="SNR36167.1"/>
    </source>
</evidence>
<organism evidence="3 4">
    <name type="scientific">Halorubrum vacuolatum</name>
    <name type="common">Natronobacterium vacuolatum</name>
    <dbReference type="NCBI Taxonomy" id="63740"/>
    <lineage>
        <taxon>Archaea</taxon>
        <taxon>Methanobacteriati</taxon>
        <taxon>Methanobacteriota</taxon>
        <taxon>Stenosarchaea group</taxon>
        <taxon>Halobacteria</taxon>
        <taxon>Halobacteriales</taxon>
        <taxon>Haloferacaceae</taxon>
        <taxon>Halorubrum</taxon>
    </lineage>
</organism>
<dbReference type="Proteomes" id="UP000198397">
    <property type="component" value="Unassembled WGS sequence"/>
</dbReference>
<dbReference type="InterPro" id="IPR014729">
    <property type="entry name" value="Rossmann-like_a/b/a_fold"/>
</dbReference>
<proteinExistence type="inferred from homology"/>
<dbReference type="InterPro" id="IPR006016">
    <property type="entry name" value="UspA"/>
</dbReference>
<reference evidence="3 4" key="1">
    <citation type="submission" date="2017-06" db="EMBL/GenBank/DDBJ databases">
        <authorList>
            <person name="Kim H.J."/>
            <person name="Triplett B.A."/>
        </authorList>
    </citation>
    <scope>NUCLEOTIDE SEQUENCE [LARGE SCALE GENOMIC DNA]</scope>
    <source>
        <strain evidence="3 4">DSM 8800</strain>
    </source>
</reference>
<protein>
    <submittedName>
        <fullName evidence="3">Nucleotide-binding universal stress protein, UspA family</fullName>
    </submittedName>
</protein>
<gene>
    <name evidence="3" type="ORF">SAMN06264855_103231</name>
</gene>
<dbReference type="PANTHER" id="PTHR46268:SF6">
    <property type="entry name" value="UNIVERSAL STRESS PROTEIN UP12"/>
    <property type="match status" value="1"/>
</dbReference>
<sequence>MYTILMAVGAERDPAKYAAEAVSAFPGRDAFSVIVLNVQREFEAVGEGGRVRSADLYDEAAFPESVDLAVSILEDAGIDTTKRRAHGDPAERILDVAAERDVDQIVIGTENRSPAGKALFGSVMQSVILDTELPVTVISRD</sequence>
<dbReference type="RefSeq" id="WP_089384012.1">
    <property type="nucleotide sequence ID" value="NZ_FZNQ01000003.1"/>
</dbReference>
<evidence type="ECO:0000256" key="1">
    <source>
        <dbReference type="ARBA" id="ARBA00008791"/>
    </source>
</evidence>
<name>A0A238VPU7_HALVU</name>
<dbReference type="InterPro" id="IPR006015">
    <property type="entry name" value="Universal_stress_UspA"/>
</dbReference>
<dbReference type="PRINTS" id="PR01438">
    <property type="entry name" value="UNVRSLSTRESS"/>
</dbReference>
<feature type="domain" description="UspA" evidence="2">
    <location>
        <begin position="3"/>
        <end position="138"/>
    </location>
</feature>
<comment type="similarity">
    <text evidence="1">Belongs to the universal stress protein A family.</text>
</comment>
<dbReference type="SUPFAM" id="SSF52402">
    <property type="entry name" value="Adenine nucleotide alpha hydrolases-like"/>
    <property type="match status" value="1"/>
</dbReference>
<evidence type="ECO:0000313" key="4">
    <source>
        <dbReference type="Proteomes" id="UP000198397"/>
    </source>
</evidence>
<dbReference type="Pfam" id="PF00582">
    <property type="entry name" value="Usp"/>
    <property type="match status" value="1"/>
</dbReference>
<dbReference type="Gene3D" id="3.40.50.620">
    <property type="entry name" value="HUPs"/>
    <property type="match status" value="1"/>
</dbReference>
<dbReference type="PANTHER" id="PTHR46268">
    <property type="entry name" value="STRESS RESPONSE PROTEIN NHAX"/>
    <property type="match status" value="1"/>
</dbReference>
<evidence type="ECO:0000259" key="2">
    <source>
        <dbReference type="Pfam" id="PF00582"/>
    </source>
</evidence>
<dbReference type="CDD" id="cd00293">
    <property type="entry name" value="USP-like"/>
    <property type="match status" value="1"/>
</dbReference>
<dbReference type="AlphaFoldDB" id="A0A238VPU7"/>
<dbReference type="EMBL" id="FZNQ01000003">
    <property type="protein sequence ID" value="SNR36167.1"/>
    <property type="molecule type" value="Genomic_DNA"/>
</dbReference>